<dbReference type="EMBL" id="JAJSOF020000031">
    <property type="protein sequence ID" value="KAJ4430921.1"/>
    <property type="molecule type" value="Genomic_DNA"/>
</dbReference>
<organism evidence="1 2">
    <name type="scientific">Periplaneta americana</name>
    <name type="common">American cockroach</name>
    <name type="synonym">Blatta americana</name>
    <dbReference type="NCBI Taxonomy" id="6978"/>
    <lineage>
        <taxon>Eukaryota</taxon>
        <taxon>Metazoa</taxon>
        <taxon>Ecdysozoa</taxon>
        <taxon>Arthropoda</taxon>
        <taxon>Hexapoda</taxon>
        <taxon>Insecta</taxon>
        <taxon>Pterygota</taxon>
        <taxon>Neoptera</taxon>
        <taxon>Polyneoptera</taxon>
        <taxon>Dictyoptera</taxon>
        <taxon>Blattodea</taxon>
        <taxon>Blattoidea</taxon>
        <taxon>Blattidae</taxon>
        <taxon>Blattinae</taxon>
        <taxon>Periplaneta</taxon>
    </lineage>
</organism>
<proteinExistence type="predicted"/>
<evidence type="ECO:0000313" key="1">
    <source>
        <dbReference type="EMBL" id="KAJ4430921.1"/>
    </source>
</evidence>
<reference evidence="1 2" key="1">
    <citation type="journal article" date="2022" name="Allergy">
        <title>Genome assembly and annotation of Periplaneta americana reveal a comprehensive cockroach allergen profile.</title>
        <authorList>
            <person name="Wang L."/>
            <person name="Xiong Q."/>
            <person name="Saelim N."/>
            <person name="Wang L."/>
            <person name="Nong W."/>
            <person name="Wan A.T."/>
            <person name="Shi M."/>
            <person name="Liu X."/>
            <person name="Cao Q."/>
            <person name="Hui J.H.L."/>
            <person name="Sookrung N."/>
            <person name="Leung T.F."/>
            <person name="Tungtrongchitr A."/>
            <person name="Tsui S.K.W."/>
        </authorList>
    </citation>
    <scope>NUCLEOTIDE SEQUENCE [LARGE SCALE GENOMIC DNA]</scope>
    <source>
        <strain evidence="1">PWHHKU_190912</strain>
    </source>
</reference>
<accession>A0ABQ8SAR4</accession>
<protein>
    <submittedName>
        <fullName evidence="1">Uncharacterized protein</fullName>
    </submittedName>
</protein>
<sequence length="180" mass="21038">MPRSPRKQRAMVVKLATKYDVPLENNVLAIKRERLSDDVTNLITEFYFNLSNLTWTFFATSHGKGAVDGIGAVVKRKVWNLVRVRKMTVRDAETFARACRSLKVNVLHIKSEEINSVTQKLGKAWENTLPITRKQKIQHVIAVSAYKIKYKYFPQNSSELEEYLRPEVCKRWRKRPVHHK</sequence>
<keyword evidence="2" id="KW-1185">Reference proteome</keyword>
<gene>
    <name evidence="1" type="ORF">ANN_19514</name>
</gene>
<dbReference type="PANTHER" id="PTHR46601:SF2">
    <property type="entry name" value="UBIQUITIN-LIKE PROTEASE FAMILY PROFILE DOMAIN-CONTAINING PROTEIN"/>
    <property type="match status" value="1"/>
</dbReference>
<dbReference type="PANTHER" id="PTHR46601">
    <property type="entry name" value="ULP_PROTEASE DOMAIN-CONTAINING PROTEIN"/>
    <property type="match status" value="1"/>
</dbReference>
<comment type="caution">
    <text evidence="1">The sequence shown here is derived from an EMBL/GenBank/DDBJ whole genome shotgun (WGS) entry which is preliminary data.</text>
</comment>
<evidence type="ECO:0000313" key="2">
    <source>
        <dbReference type="Proteomes" id="UP001148838"/>
    </source>
</evidence>
<name>A0ABQ8SAR4_PERAM</name>
<dbReference type="Proteomes" id="UP001148838">
    <property type="component" value="Unassembled WGS sequence"/>
</dbReference>